<accession>A0AAN0MBF2</accession>
<gene>
    <name evidence="1" type="ORF">AABB31_03515</name>
</gene>
<dbReference type="RefSeq" id="WP_342077316.1">
    <property type="nucleotide sequence ID" value="NZ_CP151767.2"/>
</dbReference>
<evidence type="ECO:0000313" key="2">
    <source>
        <dbReference type="Proteomes" id="UP001470809"/>
    </source>
</evidence>
<evidence type="ECO:0000313" key="1">
    <source>
        <dbReference type="EMBL" id="WZU68023.1"/>
    </source>
</evidence>
<reference evidence="2" key="1">
    <citation type="submission" date="2024-04" db="EMBL/GenBank/DDBJ databases">
        <title>Phylogenomic analyses of a clade within the roseobacter group suggest taxonomic reassignments of species of the genera Aestuariivita, Citreicella, Loktanella, Nautella, Pelagibaca, Ruegeria, Thalassobius, Thiobacimonas and Tropicibacter, and the proposal o.</title>
        <authorList>
            <person name="Jeon C.O."/>
        </authorList>
    </citation>
    <scope>NUCLEOTIDE SEQUENCE [LARGE SCALE GENOMIC DNA]</scope>
    <source>
        <strain evidence="2">SS1-5</strain>
    </source>
</reference>
<dbReference type="AlphaFoldDB" id="A0AAN0MBF2"/>
<keyword evidence="2" id="KW-1185">Reference proteome</keyword>
<dbReference type="SUPFAM" id="SSF103025">
    <property type="entry name" value="Folate-binding domain"/>
    <property type="match status" value="1"/>
</dbReference>
<dbReference type="Proteomes" id="UP001470809">
    <property type="component" value="Chromosome"/>
</dbReference>
<dbReference type="Gene3D" id="3.30.1360.120">
    <property type="entry name" value="Probable tRNA modification gtpase trme, domain 1"/>
    <property type="match status" value="1"/>
</dbReference>
<proteinExistence type="predicted"/>
<dbReference type="InterPro" id="IPR027266">
    <property type="entry name" value="TrmE/GcvT-like"/>
</dbReference>
<dbReference type="KEGG" id="yrh:AABB31_03515"/>
<dbReference type="EMBL" id="CP151767">
    <property type="protein sequence ID" value="WZU68023.1"/>
    <property type="molecule type" value="Genomic_DNA"/>
</dbReference>
<reference evidence="1 2" key="2">
    <citation type="submission" date="2024-08" db="EMBL/GenBank/DDBJ databases">
        <title>Phylogenomic analyses of a clade within the roseobacter group suggest taxonomic reassignments of species of the genera Aestuariivita, Citreicella, Loktanella, Nautella, Pelagibaca, Ruegeria, Thalassobius, Thiobacimonas and Tropicibacter, and the proposal o.</title>
        <authorList>
            <person name="Jeon C.O."/>
        </authorList>
    </citation>
    <scope>NUCLEOTIDE SEQUENCE [LARGE SCALE GENOMIC DNA]</scope>
    <source>
        <strain evidence="1 2">SS1-5</strain>
    </source>
</reference>
<organism evidence="1 2">
    <name type="scientific">Yoonia rhodophyticola</name>
    <dbReference type="NCBI Taxonomy" id="3137370"/>
    <lineage>
        <taxon>Bacteria</taxon>
        <taxon>Pseudomonadati</taxon>
        <taxon>Pseudomonadota</taxon>
        <taxon>Alphaproteobacteria</taxon>
        <taxon>Rhodobacterales</taxon>
        <taxon>Paracoccaceae</taxon>
        <taxon>Yoonia</taxon>
    </lineage>
</organism>
<sequence>MRNDTDRWAATTVGQKAPASFAGVTMSHVTGLEQTLISGPRAAALSHVQLTSAIGWPDCATGERYAVSLRRDRVLAIGFACGRFGWNDEAGLAISQMSQGYGVVDLTGPDALPILQTGTELSPKTPSASAVRLWHGYDLIVYALGHNDGFRLHIPAALLEAAWDMLSRQAKLIGGS</sequence>
<name>A0AAN0MBF2_9RHOB</name>
<protein>
    <submittedName>
        <fullName evidence="1">Uncharacterized protein</fullName>
    </submittedName>
</protein>